<dbReference type="AlphaFoldDB" id="A0A517NCV8"/>
<dbReference type="Pfam" id="PF00857">
    <property type="entry name" value="Isochorismatase"/>
    <property type="match status" value="1"/>
</dbReference>
<evidence type="ECO:0000256" key="1">
    <source>
        <dbReference type="ARBA" id="ARBA00022801"/>
    </source>
</evidence>
<evidence type="ECO:0000313" key="4">
    <source>
        <dbReference type="Proteomes" id="UP000318538"/>
    </source>
</evidence>
<dbReference type="OrthoDB" id="272395at2"/>
<dbReference type="Proteomes" id="UP000318538">
    <property type="component" value="Chromosome"/>
</dbReference>
<accession>A0A517NCV8</accession>
<feature type="domain" description="Isochorismatase-like" evidence="2">
    <location>
        <begin position="201"/>
        <end position="255"/>
    </location>
</feature>
<dbReference type="KEGG" id="rlc:K227x_32850"/>
<dbReference type="GO" id="GO:0016787">
    <property type="term" value="F:hydrolase activity"/>
    <property type="evidence" value="ECO:0007669"/>
    <property type="project" value="UniProtKB-KW"/>
</dbReference>
<protein>
    <submittedName>
        <fullName evidence="3">Isochorismatase family protein</fullName>
    </submittedName>
</protein>
<dbReference type="Gene3D" id="3.40.50.850">
    <property type="entry name" value="Isochorismatase-like"/>
    <property type="match status" value="1"/>
</dbReference>
<organism evidence="3 4">
    <name type="scientific">Rubripirellula lacrimiformis</name>
    <dbReference type="NCBI Taxonomy" id="1930273"/>
    <lineage>
        <taxon>Bacteria</taxon>
        <taxon>Pseudomonadati</taxon>
        <taxon>Planctomycetota</taxon>
        <taxon>Planctomycetia</taxon>
        <taxon>Pirellulales</taxon>
        <taxon>Pirellulaceae</taxon>
        <taxon>Rubripirellula</taxon>
    </lineage>
</organism>
<dbReference type="InterPro" id="IPR036380">
    <property type="entry name" value="Isochorismatase-like_sf"/>
</dbReference>
<reference evidence="3 4" key="1">
    <citation type="submission" date="2019-02" db="EMBL/GenBank/DDBJ databases">
        <title>Deep-cultivation of Planctomycetes and their phenomic and genomic characterization uncovers novel biology.</title>
        <authorList>
            <person name="Wiegand S."/>
            <person name="Jogler M."/>
            <person name="Boedeker C."/>
            <person name="Pinto D."/>
            <person name="Vollmers J."/>
            <person name="Rivas-Marin E."/>
            <person name="Kohn T."/>
            <person name="Peeters S.H."/>
            <person name="Heuer A."/>
            <person name="Rast P."/>
            <person name="Oberbeckmann S."/>
            <person name="Bunk B."/>
            <person name="Jeske O."/>
            <person name="Meyerdierks A."/>
            <person name="Storesund J.E."/>
            <person name="Kallscheuer N."/>
            <person name="Luecker S."/>
            <person name="Lage O.M."/>
            <person name="Pohl T."/>
            <person name="Merkel B.J."/>
            <person name="Hornburger P."/>
            <person name="Mueller R.-W."/>
            <person name="Bruemmer F."/>
            <person name="Labrenz M."/>
            <person name="Spormann A.M."/>
            <person name="Op den Camp H."/>
            <person name="Overmann J."/>
            <person name="Amann R."/>
            <person name="Jetten M.S.M."/>
            <person name="Mascher T."/>
            <person name="Medema M.H."/>
            <person name="Devos D.P."/>
            <person name="Kaster A.-K."/>
            <person name="Ovreas L."/>
            <person name="Rohde M."/>
            <person name="Galperin M.Y."/>
            <person name="Jogler C."/>
        </authorList>
    </citation>
    <scope>NUCLEOTIDE SEQUENCE [LARGE SCALE GENOMIC DNA]</scope>
    <source>
        <strain evidence="3 4">K22_7</strain>
    </source>
</reference>
<dbReference type="EMBL" id="CP036525">
    <property type="protein sequence ID" value="QDT04888.1"/>
    <property type="molecule type" value="Genomic_DNA"/>
</dbReference>
<keyword evidence="4" id="KW-1185">Reference proteome</keyword>
<gene>
    <name evidence="3" type="ORF">K227x_32850</name>
</gene>
<keyword evidence="1" id="KW-0378">Hydrolase</keyword>
<dbReference type="RefSeq" id="WP_145170713.1">
    <property type="nucleotide sequence ID" value="NZ_CP036525.1"/>
</dbReference>
<name>A0A517NCV8_9BACT</name>
<sequence>MIRLTILMLVCGMVFVGPFAFGQTDSVMWQLQLQSRSIPESGESAQPSLERQSWSADQTALIVCDMWDLHHCYRAVQREEQLLKPMQSLVTHMRDAGATIIHSPSSCMDHYQDHPARKRAMSLVGHEAPPEIESWCYKIDTESAVTYPLDQSDGGEDDTPEEHAAWANKLTEMGLDPKQPWSKQHDGLTIDPASDYVTDQGKEVWSILKSRGIQNVAIVGVHTNMCVLGRPFGLRQLAKNGVNVVLVRDLTDAMYNPKSWPYVSHAEGTQRIIQYIEQTVSPTITSDQIVGGSPFVIQPIAASGK</sequence>
<dbReference type="SUPFAM" id="SSF52499">
    <property type="entry name" value="Isochorismatase-like hydrolases"/>
    <property type="match status" value="1"/>
</dbReference>
<dbReference type="InterPro" id="IPR000868">
    <property type="entry name" value="Isochorismatase-like_dom"/>
</dbReference>
<dbReference type="PANTHER" id="PTHR43540">
    <property type="entry name" value="PEROXYUREIDOACRYLATE/UREIDOACRYLATE AMIDOHYDROLASE-RELATED"/>
    <property type="match status" value="1"/>
</dbReference>
<dbReference type="InterPro" id="IPR050272">
    <property type="entry name" value="Isochorismatase-like_hydrls"/>
</dbReference>
<evidence type="ECO:0000313" key="3">
    <source>
        <dbReference type="EMBL" id="QDT04888.1"/>
    </source>
</evidence>
<proteinExistence type="predicted"/>
<evidence type="ECO:0000259" key="2">
    <source>
        <dbReference type="Pfam" id="PF00857"/>
    </source>
</evidence>